<protein>
    <recommendedName>
        <fullName evidence="3">HTH-like domain-containing protein</fullName>
    </recommendedName>
</protein>
<dbReference type="EMBL" id="CABGGS010000002">
    <property type="protein sequence ID" value="VUS28578.1"/>
    <property type="molecule type" value="Genomic_DNA"/>
</dbReference>
<gene>
    <name evidence="1" type="ORF">SB6411_04469</name>
</gene>
<keyword evidence="2" id="KW-1185">Reference proteome</keyword>
<comment type="caution">
    <text evidence="1">The sequence shown here is derived from an EMBL/GenBank/DDBJ whole genome shotgun (WGS) entry which is preliminary data.</text>
</comment>
<evidence type="ECO:0000313" key="2">
    <source>
        <dbReference type="Proteomes" id="UP000317652"/>
    </source>
</evidence>
<sequence length="52" mass="6102">MYGYHRVNGYLSEIGETCVKNRVDRIMQLNRIKAVRGYKSPRRMAQTFGHCP</sequence>
<dbReference type="Proteomes" id="UP000317652">
    <property type="component" value="Unassembled WGS sequence"/>
</dbReference>
<accession>A0ABY6V6P4</accession>
<evidence type="ECO:0008006" key="3">
    <source>
        <dbReference type="Google" id="ProtNLM"/>
    </source>
</evidence>
<reference evidence="1 2" key="1">
    <citation type="submission" date="2019-07" db="EMBL/GenBank/DDBJ databases">
        <authorList>
            <person name="Brisse S."/>
            <person name="Rodrigues C."/>
            <person name="Thorpe H."/>
        </authorList>
    </citation>
    <scope>NUCLEOTIDE SEQUENCE [LARGE SCALE GENOMIC DNA]</scope>
    <source>
        <strain evidence="1">SB6411</strain>
    </source>
</reference>
<evidence type="ECO:0000313" key="1">
    <source>
        <dbReference type="EMBL" id="VUS28578.1"/>
    </source>
</evidence>
<organism evidence="1 2">
    <name type="scientific">Klebsiella spallanzanii</name>
    <dbReference type="NCBI Taxonomy" id="2587528"/>
    <lineage>
        <taxon>Bacteria</taxon>
        <taxon>Pseudomonadati</taxon>
        <taxon>Pseudomonadota</taxon>
        <taxon>Gammaproteobacteria</taxon>
        <taxon>Enterobacterales</taxon>
        <taxon>Enterobacteriaceae</taxon>
        <taxon>Klebsiella/Raoultella group</taxon>
        <taxon>Klebsiella</taxon>
    </lineage>
</organism>
<name>A0ABY6V6P4_9ENTR</name>
<proteinExistence type="predicted"/>